<dbReference type="PANTHER" id="PTHR47129">
    <property type="entry name" value="QUINONE OXIDOREDUCTASE 2"/>
    <property type="match status" value="1"/>
</dbReference>
<dbReference type="InterPro" id="IPR016040">
    <property type="entry name" value="NAD(P)-bd_dom"/>
</dbReference>
<keyword evidence="2" id="KW-0560">Oxidoreductase</keyword>
<reference evidence="3" key="1">
    <citation type="journal article" date="2019" name="Int. J. Syst. Evol. Microbiol.">
        <title>The Global Catalogue of Microorganisms (GCM) 10K type strain sequencing project: providing services to taxonomists for standard genome sequencing and annotation.</title>
        <authorList>
            <consortium name="The Broad Institute Genomics Platform"/>
            <consortium name="The Broad Institute Genome Sequencing Center for Infectious Disease"/>
            <person name="Wu L."/>
            <person name="Ma J."/>
        </authorList>
    </citation>
    <scope>NUCLEOTIDE SEQUENCE [LARGE SCALE GENOMIC DNA]</scope>
    <source>
        <strain evidence="3">DT43</strain>
    </source>
</reference>
<accession>A0ABV8YS88</accession>
<feature type="domain" description="NAD(P)-binding" evidence="1">
    <location>
        <begin position="7"/>
        <end position="180"/>
    </location>
</feature>
<sequence length="291" mass="30572">MSVTVTGATGRLGRHAVETLLRLGVPASQIVATGRDLDKIKDLADRGVTIRRADFSDADSLAAAFDGTQKLLLVSTTTPSERSENHRRAIDAAQAAGVSHVVYTSTANAESARMILAQAHRETERYLRDSGLPFTILRNGWYLENYTSQLALYQQHGSIAGVAGQGRVNAATIADYAEAAATVLSTDGHLGAVYELGGDEAFTLAELAAQVSDATGQAVVYNNLPADEYTRLLAGAGVPEPLAHVLADSDLGLARGELLADTGDLRRLLGRPTTTPAEAIAAAIAQQHQAS</sequence>
<keyword evidence="3" id="KW-1185">Reference proteome</keyword>
<name>A0ABV8YS88_9ACTN</name>
<proteinExistence type="predicted"/>
<dbReference type="GO" id="GO:0003955">
    <property type="term" value="F:NAD(P)H dehydrogenase (quinone) activity"/>
    <property type="evidence" value="ECO:0007669"/>
    <property type="project" value="UniProtKB-EC"/>
</dbReference>
<dbReference type="Gene3D" id="3.90.25.10">
    <property type="entry name" value="UDP-galactose 4-epimerase, domain 1"/>
    <property type="match status" value="1"/>
</dbReference>
<protein>
    <submittedName>
        <fullName evidence="2">SDR family oxidoreductase</fullName>
        <ecNumber evidence="2">1.6.5.2</ecNumber>
    </submittedName>
</protein>
<dbReference type="EC" id="1.6.5.2" evidence="2"/>
<dbReference type="InterPro" id="IPR052718">
    <property type="entry name" value="NmrA-type_oxidoreductase"/>
</dbReference>
<dbReference type="CDD" id="cd05269">
    <property type="entry name" value="TMR_SDR_a"/>
    <property type="match status" value="1"/>
</dbReference>
<gene>
    <name evidence="2" type="ORF">ACFPH6_22895</name>
</gene>
<evidence type="ECO:0000313" key="2">
    <source>
        <dbReference type="EMBL" id="MFC4467340.1"/>
    </source>
</evidence>
<dbReference type="Pfam" id="PF13460">
    <property type="entry name" value="NAD_binding_10"/>
    <property type="match status" value="1"/>
</dbReference>
<dbReference type="EMBL" id="JBHSFG010000037">
    <property type="protein sequence ID" value="MFC4467340.1"/>
    <property type="molecule type" value="Genomic_DNA"/>
</dbReference>
<dbReference type="SUPFAM" id="SSF51735">
    <property type="entry name" value="NAD(P)-binding Rossmann-fold domains"/>
    <property type="match status" value="1"/>
</dbReference>
<dbReference type="Proteomes" id="UP001596012">
    <property type="component" value="Unassembled WGS sequence"/>
</dbReference>
<evidence type="ECO:0000313" key="3">
    <source>
        <dbReference type="Proteomes" id="UP001596012"/>
    </source>
</evidence>
<dbReference type="RefSeq" id="WP_386344591.1">
    <property type="nucleotide sequence ID" value="NZ_JBHSFG010000037.1"/>
</dbReference>
<dbReference type="Gene3D" id="3.40.50.720">
    <property type="entry name" value="NAD(P)-binding Rossmann-like Domain"/>
    <property type="match status" value="1"/>
</dbReference>
<evidence type="ECO:0000259" key="1">
    <source>
        <dbReference type="Pfam" id="PF13460"/>
    </source>
</evidence>
<comment type="caution">
    <text evidence="2">The sequence shown here is derived from an EMBL/GenBank/DDBJ whole genome shotgun (WGS) entry which is preliminary data.</text>
</comment>
<dbReference type="PANTHER" id="PTHR47129:SF1">
    <property type="entry name" value="NMRA-LIKE DOMAIN-CONTAINING PROTEIN"/>
    <property type="match status" value="1"/>
</dbReference>
<organism evidence="2 3">
    <name type="scientific">Streptomyces xiangluensis</name>
    <dbReference type="NCBI Taxonomy" id="2665720"/>
    <lineage>
        <taxon>Bacteria</taxon>
        <taxon>Bacillati</taxon>
        <taxon>Actinomycetota</taxon>
        <taxon>Actinomycetes</taxon>
        <taxon>Kitasatosporales</taxon>
        <taxon>Streptomycetaceae</taxon>
        <taxon>Streptomyces</taxon>
    </lineage>
</organism>
<dbReference type="InterPro" id="IPR036291">
    <property type="entry name" value="NAD(P)-bd_dom_sf"/>
</dbReference>